<evidence type="ECO:0000256" key="5">
    <source>
        <dbReference type="ARBA" id="ARBA00023002"/>
    </source>
</evidence>
<dbReference type="InterPro" id="IPR036291">
    <property type="entry name" value="NAD(P)-bd_dom_sf"/>
</dbReference>
<name>A0A064CL62_9MYCO</name>
<organism evidence="8 9">
    <name type="scientific">Mycolicibacterium aromaticivorans JS19b1 = JCM 16368</name>
    <dbReference type="NCBI Taxonomy" id="1440774"/>
    <lineage>
        <taxon>Bacteria</taxon>
        <taxon>Bacillati</taxon>
        <taxon>Actinomycetota</taxon>
        <taxon>Actinomycetes</taxon>
        <taxon>Mycobacteriales</taxon>
        <taxon>Mycobacteriaceae</taxon>
        <taxon>Mycolicibacterium</taxon>
    </lineage>
</organism>
<evidence type="ECO:0000313" key="9">
    <source>
        <dbReference type="Proteomes" id="UP000022835"/>
    </source>
</evidence>
<keyword evidence="3" id="KW-0479">Metal-binding</keyword>
<evidence type="ECO:0000256" key="4">
    <source>
        <dbReference type="ARBA" id="ARBA00022833"/>
    </source>
</evidence>
<proteinExistence type="inferred from homology"/>
<keyword evidence="5" id="KW-0560">Oxidoreductase</keyword>
<evidence type="ECO:0000256" key="2">
    <source>
        <dbReference type="ARBA" id="ARBA00008072"/>
    </source>
</evidence>
<dbReference type="Proteomes" id="UP000022835">
    <property type="component" value="Unassembled WGS sequence"/>
</dbReference>
<keyword evidence="9" id="KW-1185">Reference proteome</keyword>
<dbReference type="RefSeq" id="WP_036343871.1">
    <property type="nucleotide sequence ID" value="NZ_JALN02000001.1"/>
</dbReference>
<dbReference type="Gene3D" id="3.90.180.10">
    <property type="entry name" value="Medium-chain alcohol dehydrogenases, catalytic domain"/>
    <property type="match status" value="2"/>
</dbReference>
<dbReference type="AlphaFoldDB" id="A0A064CL62"/>
<dbReference type="STRING" id="1440774.Y900_019665"/>
<dbReference type="InterPro" id="IPR011032">
    <property type="entry name" value="GroES-like_sf"/>
</dbReference>
<dbReference type="GO" id="GO:0016491">
    <property type="term" value="F:oxidoreductase activity"/>
    <property type="evidence" value="ECO:0007669"/>
    <property type="project" value="UniProtKB-KW"/>
</dbReference>
<dbReference type="eggNOG" id="COG1063">
    <property type="taxonomic scope" value="Bacteria"/>
</dbReference>
<comment type="caution">
    <text evidence="8">The sequence shown here is derived from an EMBL/GenBank/DDBJ whole genome shotgun (WGS) entry which is preliminary data.</text>
</comment>
<dbReference type="PANTHER" id="PTHR43350">
    <property type="entry name" value="NAD-DEPENDENT ALCOHOL DEHYDROGENASE"/>
    <property type="match status" value="1"/>
</dbReference>
<gene>
    <name evidence="8" type="ORF">Y900_019665</name>
</gene>
<keyword evidence="4" id="KW-0862">Zinc</keyword>
<dbReference type="SUPFAM" id="SSF50129">
    <property type="entry name" value="GroES-like"/>
    <property type="match status" value="1"/>
</dbReference>
<evidence type="ECO:0000256" key="3">
    <source>
        <dbReference type="ARBA" id="ARBA00022723"/>
    </source>
</evidence>
<dbReference type="OrthoDB" id="9797931at2"/>
<feature type="domain" description="Alcohol dehydrogenase-like C-terminal" evidence="6">
    <location>
        <begin position="156"/>
        <end position="269"/>
    </location>
</feature>
<sequence>MWCYRLVAPYTFERVTVPDPQRDRLRDGQVLLKFLAGGICGSDIPGFKGVQGRLPGDTGALAAEMAGFPVHEIVGEVLASNHPEHQRGDRVVGWASGFDGLMEFVISDGNGLAPYEPSLPPAHAVGLQPLACILYALEQLPPLDGKRVAVIGQGSIGLLFSFAAKAAGAAHVTGVDPIYRDDVGATFGVDTVVRSTSDRWVAHLAPHDKPDVVIEAVGHQVATLNNAVEAAGFGGTVFYFGVPDDDSYPISMRTMLRNNLTLKSGVTLDRRRVLDAADAFARKHPDLLGNYVTHTFDVADVQEAFEFACRPTPGRVKISIVAS</sequence>
<comment type="similarity">
    <text evidence="2">Belongs to the zinc-containing alcohol dehydrogenase family.</text>
</comment>
<evidence type="ECO:0000259" key="7">
    <source>
        <dbReference type="Pfam" id="PF08240"/>
    </source>
</evidence>
<reference evidence="8" key="1">
    <citation type="submission" date="2014-05" db="EMBL/GenBank/DDBJ databases">
        <title>Genome sequence of Mycobacterium aromaticivorans strain JS19b1T (= DSM 45407T).</title>
        <authorList>
            <person name="Kwak Y."/>
            <person name="Park G.-S."/>
            <person name="Li Q.X."/>
            <person name="Lee S.-E."/>
            <person name="Shin J.-H."/>
        </authorList>
    </citation>
    <scope>NUCLEOTIDE SEQUENCE [LARGE SCALE GENOMIC DNA]</scope>
    <source>
        <strain evidence="8">JS19b1</strain>
    </source>
</reference>
<dbReference type="InterPro" id="IPR013154">
    <property type="entry name" value="ADH-like_N"/>
</dbReference>
<evidence type="ECO:0000259" key="6">
    <source>
        <dbReference type="Pfam" id="PF00107"/>
    </source>
</evidence>
<evidence type="ECO:0000313" key="8">
    <source>
        <dbReference type="EMBL" id="KDF01091.1"/>
    </source>
</evidence>
<protein>
    <submittedName>
        <fullName evidence="8">Alcohol dehydrogenase</fullName>
    </submittedName>
</protein>
<dbReference type="Pfam" id="PF08240">
    <property type="entry name" value="ADH_N"/>
    <property type="match status" value="1"/>
</dbReference>
<dbReference type="InterPro" id="IPR013149">
    <property type="entry name" value="ADH-like_C"/>
</dbReference>
<comment type="cofactor">
    <cofactor evidence="1">
        <name>Zn(2+)</name>
        <dbReference type="ChEBI" id="CHEBI:29105"/>
    </cofactor>
</comment>
<dbReference type="SUPFAM" id="SSF51735">
    <property type="entry name" value="NAD(P)-binding Rossmann-fold domains"/>
    <property type="match status" value="1"/>
</dbReference>
<dbReference type="EMBL" id="JALN02000001">
    <property type="protein sequence ID" value="KDF01091.1"/>
    <property type="molecule type" value="Genomic_DNA"/>
</dbReference>
<dbReference type="Gene3D" id="3.40.50.720">
    <property type="entry name" value="NAD(P)-binding Rossmann-like Domain"/>
    <property type="match status" value="1"/>
</dbReference>
<dbReference type="GO" id="GO:0046872">
    <property type="term" value="F:metal ion binding"/>
    <property type="evidence" value="ECO:0007669"/>
    <property type="project" value="UniProtKB-KW"/>
</dbReference>
<evidence type="ECO:0000256" key="1">
    <source>
        <dbReference type="ARBA" id="ARBA00001947"/>
    </source>
</evidence>
<accession>A0A064CL62</accession>
<dbReference type="PANTHER" id="PTHR43350:SF19">
    <property type="entry name" value="D-GULOSIDE 3-DEHYDROGENASE"/>
    <property type="match status" value="1"/>
</dbReference>
<feature type="domain" description="Alcohol dehydrogenase-like N-terminal" evidence="7">
    <location>
        <begin position="27"/>
        <end position="92"/>
    </location>
</feature>
<dbReference type="Pfam" id="PF00107">
    <property type="entry name" value="ADH_zinc_N"/>
    <property type="match status" value="1"/>
</dbReference>